<reference evidence="1 2" key="1">
    <citation type="submission" date="2021-01" db="EMBL/GenBank/DDBJ databases">
        <title>WGS of actinomycetes isolated from Thailand.</title>
        <authorList>
            <person name="Thawai C."/>
        </authorList>
    </citation>
    <scope>NUCLEOTIDE SEQUENCE [LARGE SCALE GENOMIC DNA]</scope>
    <source>
        <strain evidence="1 2">CH5-8</strain>
    </source>
</reference>
<keyword evidence="2" id="KW-1185">Reference proteome</keyword>
<name>A0ABS1P2E3_9ACTN</name>
<organism evidence="1 2">
    <name type="scientific">Streptomyces musisoli</name>
    <dbReference type="NCBI Taxonomy" id="2802280"/>
    <lineage>
        <taxon>Bacteria</taxon>
        <taxon>Bacillati</taxon>
        <taxon>Actinomycetota</taxon>
        <taxon>Actinomycetes</taxon>
        <taxon>Kitasatosporales</taxon>
        <taxon>Streptomycetaceae</taxon>
        <taxon>Streptomyces</taxon>
    </lineage>
</organism>
<evidence type="ECO:0000313" key="1">
    <source>
        <dbReference type="EMBL" id="MBL1106548.1"/>
    </source>
</evidence>
<accession>A0ABS1P2E3</accession>
<sequence length="315" mass="34714">MDDSLSFESFYEGAKKVAHRAMEDHGRGEYDEFALHAGVAIERLAKAVLVSRNPIYIIEVRGNVSTDMLFHMGGHREAKKIRTIGASEAIARLRTLEVLAPDKGLDALIDVRNGVAHTGSGDEAKAFLPTLAETVETMLNDLGGPLDAFWGRWTATARMAVDNRRSEVSRDVQVRIGQARHRYDDRFSNLPDHVQERLKIEQLRLKSFSVGQTRDGLQIGSSERCPACGSAGHVLSVNQGTPENPDFAVVALRCSMCHLQLATRDELVAAGIDVESTDEQVARKATEFFGGLMPSEATLQAMVEQYLNDDFDDLD</sequence>
<gene>
    <name evidence="1" type="ORF">JK361_18405</name>
</gene>
<evidence type="ECO:0000313" key="2">
    <source>
        <dbReference type="Proteomes" id="UP000621386"/>
    </source>
</evidence>
<dbReference type="Proteomes" id="UP000621386">
    <property type="component" value="Unassembled WGS sequence"/>
</dbReference>
<comment type="caution">
    <text evidence="1">The sequence shown here is derived from an EMBL/GenBank/DDBJ whole genome shotgun (WGS) entry which is preliminary data.</text>
</comment>
<dbReference type="RefSeq" id="WP_201819934.1">
    <property type="nucleotide sequence ID" value="NZ_JAERRH010000006.1"/>
</dbReference>
<proteinExistence type="predicted"/>
<dbReference type="EMBL" id="JAERRH010000006">
    <property type="protein sequence ID" value="MBL1106548.1"/>
    <property type="molecule type" value="Genomic_DNA"/>
</dbReference>
<evidence type="ECO:0008006" key="3">
    <source>
        <dbReference type="Google" id="ProtNLM"/>
    </source>
</evidence>
<protein>
    <recommendedName>
        <fullName evidence="3">DUF4145 domain-containing protein</fullName>
    </recommendedName>
</protein>